<sequence>MCDVDKRKVLQGMYELYDKEKRAIPRRLPITFIYEANPAHVICVKLDLTVGQLEALINAKSLKDLT</sequence>
<dbReference type="EMBL" id="HG806644">
    <property type="protein sequence ID" value="CDW59571.1"/>
    <property type="molecule type" value="Genomic_DNA"/>
</dbReference>
<accession>A0A077ZGY1</accession>
<name>A0A077ZGY1_TRITR</name>
<reference evidence="1" key="2">
    <citation type="submission" date="2014-03" db="EMBL/GenBank/DDBJ databases">
        <title>The whipworm genome and dual-species transcriptomics of an intimate host-pathogen interaction.</title>
        <authorList>
            <person name="Foth B.J."/>
            <person name="Tsai I.J."/>
            <person name="Reid A.J."/>
            <person name="Bancroft A.J."/>
            <person name="Nichol S."/>
            <person name="Tracey A."/>
            <person name="Holroyd N."/>
            <person name="Cotton J.A."/>
            <person name="Stanley E.J."/>
            <person name="Zarowiecki M."/>
            <person name="Liu J.Z."/>
            <person name="Huckvale T."/>
            <person name="Cooper P.J."/>
            <person name="Grencis R.K."/>
            <person name="Berriman M."/>
        </authorList>
    </citation>
    <scope>NUCLEOTIDE SEQUENCE [LARGE SCALE GENOMIC DNA]</scope>
</reference>
<reference evidence="1" key="1">
    <citation type="submission" date="2014-01" db="EMBL/GenBank/DDBJ databases">
        <authorList>
            <person name="Aslett M."/>
        </authorList>
    </citation>
    <scope>NUCLEOTIDE SEQUENCE</scope>
</reference>
<dbReference type="AlphaFoldDB" id="A0A077ZGY1"/>
<evidence type="ECO:0000313" key="1">
    <source>
        <dbReference type="EMBL" id="CDW59571.1"/>
    </source>
</evidence>
<keyword evidence="2" id="KW-1185">Reference proteome</keyword>
<dbReference type="OrthoDB" id="206708at2759"/>
<evidence type="ECO:0000313" key="2">
    <source>
        <dbReference type="Proteomes" id="UP000030665"/>
    </source>
</evidence>
<organism evidence="1 2">
    <name type="scientific">Trichuris trichiura</name>
    <name type="common">Whipworm</name>
    <name type="synonym">Trichocephalus trichiurus</name>
    <dbReference type="NCBI Taxonomy" id="36087"/>
    <lineage>
        <taxon>Eukaryota</taxon>
        <taxon>Metazoa</taxon>
        <taxon>Ecdysozoa</taxon>
        <taxon>Nematoda</taxon>
        <taxon>Enoplea</taxon>
        <taxon>Dorylaimia</taxon>
        <taxon>Trichinellida</taxon>
        <taxon>Trichuridae</taxon>
        <taxon>Trichuris</taxon>
    </lineage>
</organism>
<dbReference type="STRING" id="36087.A0A077ZGY1"/>
<dbReference type="Proteomes" id="UP000030665">
    <property type="component" value="Unassembled WGS sequence"/>
</dbReference>
<gene>
    <name evidence="1" type="ORF">TTRE_0000790801</name>
</gene>
<proteinExistence type="predicted"/>
<protein>
    <submittedName>
        <fullName evidence="1">Uncharacterized protein</fullName>
    </submittedName>
</protein>